<dbReference type="Proteomes" id="UP000830395">
    <property type="component" value="Chromosome 10"/>
</dbReference>
<accession>A0ACC5YLN7</accession>
<evidence type="ECO:0000313" key="1">
    <source>
        <dbReference type="EMBL" id="MCJ8736502.1"/>
    </source>
</evidence>
<comment type="caution">
    <text evidence="1">The sequence shown here is derived from an EMBL/GenBank/DDBJ whole genome shotgun (WGS) entry which is preliminary data.</text>
</comment>
<keyword evidence="2" id="KW-1185">Reference proteome</keyword>
<organism evidence="1 2">
    <name type="scientific">Pangasius djambal</name>
    <dbReference type="NCBI Taxonomy" id="1691987"/>
    <lineage>
        <taxon>Eukaryota</taxon>
        <taxon>Metazoa</taxon>
        <taxon>Chordata</taxon>
        <taxon>Craniata</taxon>
        <taxon>Vertebrata</taxon>
        <taxon>Euteleostomi</taxon>
        <taxon>Actinopterygii</taxon>
        <taxon>Neopterygii</taxon>
        <taxon>Teleostei</taxon>
        <taxon>Ostariophysi</taxon>
        <taxon>Siluriformes</taxon>
        <taxon>Pangasiidae</taxon>
        <taxon>Pangasius</taxon>
    </lineage>
</organism>
<protein>
    <submittedName>
        <fullName evidence="1">Uncharacterized protein</fullName>
    </submittedName>
</protein>
<sequence>MSLRKEVFQAKVLQRLYPATLKVEKVLETPVHDPQAANSFKGVQLKPSIATGHAGAPPVSGRKVYTVLPPPKDYVTASEDGSGSPTDAQPVNNADEMPADLSGSEDSNAAEDNDHASKKRKRRRKRKAATPSEGNPPTTAADNDKTEDAEERAKGNAEGSECLSKNKRRKMKKKRHREKLLALGLVPRSMALEFTYKQSEEKEKEDEEDEEKKVEEVLDFLQSTQALYLSDRSRSTDDPSVFLSATESLFTRLSDGTSPPAVLFILCRLRALLRQREVEKLHTVLQEFTHTSTLPKDETEVICTLFHYWITEVLPMQTEKKACP</sequence>
<dbReference type="EMBL" id="CM040984">
    <property type="protein sequence ID" value="MCJ8736502.1"/>
    <property type="molecule type" value="Genomic_DNA"/>
</dbReference>
<evidence type="ECO:0000313" key="2">
    <source>
        <dbReference type="Proteomes" id="UP000830395"/>
    </source>
</evidence>
<reference evidence="1" key="1">
    <citation type="submission" date="2020-02" db="EMBL/GenBank/DDBJ databases">
        <title>Genome sequencing of the panga catfish, Pangasius djambal.</title>
        <authorList>
            <person name="Wen M."/>
            <person name="Zahm M."/>
            <person name="Roques C."/>
            <person name="Cabau C."/>
            <person name="Klopp C."/>
            <person name="Donnadieu C."/>
            <person name="Jouanno E."/>
            <person name="Avarre J.-C."/>
            <person name="Campet M."/>
            <person name="Ha T."/>
            <person name="Dugue R."/>
            <person name="Lampietro C."/>
            <person name="Louis A."/>
            <person name="Herpin A."/>
            <person name="Echchiki A."/>
            <person name="Berthelot C."/>
            <person name="Parey E."/>
            <person name="Roest-Crollius H."/>
            <person name="Braasch I."/>
            <person name="Postlethwait J.H."/>
            <person name="Bobe J."/>
            <person name="Montfort J."/>
            <person name="Bouchez O."/>
            <person name="Begum T."/>
            <person name="Schartl M."/>
            <person name="Gustiano R."/>
            <person name="Guiguen Y."/>
        </authorList>
    </citation>
    <scope>NUCLEOTIDE SEQUENCE</scope>
    <source>
        <strain evidence="1">Pdj_M5554</strain>
    </source>
</reference>
<name>A0ACC5YLN7_9TELE</name>
<gene>
    <name evidence="1" type="ORF">PDJAM_G00013240</name>
</gene>
<proteinExistence type="predicted"/>